<name>A0A8J5ZNV6_9ROSI</name>
<keyword evidence="3" id="KW-1185">Reference proteome</keyword>
<protein>
    <recommendedName>
        <fullName evidence="1">Reverse transcriptase Ty1/copia-type domain-containing protein</fullName>
    </recommendedName>
</protein>
<comment type="caution">
    <text evidence="2">The sequence shown here is derived from an EMBL/GenBank/DDBJ whole genome shotgun (WGS) entry which is preliminary data.</text>
</comment>
<sequence>MEAELDMIRKNETWDLVDRSDQKKAIGVKWVFRTKFNSDGSLNKHKARLVVKGYNQEYGTDFMETFAPKGFKVPGEENKVYRLKKALYGLKQEPRSWYDRVDAYLCKLGFEKSLSEPTLYVKKTEDETLLIVSVYVDDLLVTGSRTDLINDFKTQMHEVFDMTDLGVMTYFLGMEVNQSDRGIFISQHAFALKILDKFCMTNYKSVSTPVVTPQTWPRRYGRIRRVTLKF</sequence>
<dbReference type="InterPro" id="IPR013103">
    <property type="entry name" value="RVT_2"/>
</dbReference>
<evidence type="ECO:0000259" key="1">
    <source>
        <dbReference type="Pfam" id="PF07727"/>
    </source>
</evidence>
<dbReference type="AlphaFoldDB" id="A0A8J5ZNV6"/>
<organism evidence="2 3">
    <name type="scientific">Gossypium anomalum</name>
    <dbReference type="NCBI Taxonomy" id="47600"/>
    <lineage>
        <taxon>Eukaryota</taxon>
        <taxon>Viridiplantae</taxon>
        <taxon>Streptophyta</taxon>
        <taxon>Embryophyta</taxon>
        <taxon>Tracheophyta</taxon>
        <taxon>Spermatophyta</taxon>
        <taxon>Magnoliopsida</taxon>
        <taxon>eudicotyledons</taxon>
        <taxon>Gunneridae</taxon>
        <taxon>Pentapetalae</taxon>
        <taxon>rosids</taxon>
        <taxon>malvids</taxon>
        <taxon>Malvales</taxon>
        <taxon>Malvaceae</taxon>
        <taxon>Malvoideae</taxon>
        <taxon>Gossypium</taxon>
    </lineage>
</organism>
<dbReference type="Proteomes" id="UP000701853">
    <property type="component" value="Chromosome 1"/>
</dbReference>
<feature type="domain" description="Reverse transcriptase Ty1/copia-type" evidence="1">
    <location>
        <begin position="68"/>
        <end position="211"/>
    </location>
</feature>
<proteinExistence type="predicted"/>
<accession>A0A8J5ZNV6</accession>
<dbReference type="OrthoDB" id="1000417at2759"/>
<dbReference type="Pfam" id="PF07727">
    <property type="entry name" value="RVT_2"/>
    <property type="match status" value="1"/>
</dbReference>
<dbReference type="SUPFAM" id="SSF56672">
    <property type="entry name" value="DNA/RNA polymerases"/>
    <property type="match status" value="1"/>
</dbReference>
<dbReference type="EMBL" id="JAHUZN010000001">
    <property type="protein sequence ID" value="KAG8502917.1"/>
    <property type="molecule type" value="Genomic_DNA"/>
</dbReference>
<dbReference type="InterPro" id="IPR043502">
    <property type="entry name" value="DNA/RNA_pol_sf"/>
</dbReference>
<reference evidence="2 3" key="1">
    <citation type="journal article" date="2021" name="bioRxiv">
        <title>The Gossypium anomalum genome as a resource for cotton improvement and evolutionary analysis of hybrid incompatibility.</title>
        <authorList>
            <person name="Grover C.E."/>
            <person name="Yuan D."/>
            <person name="Arick M.A."/>
            <person name="Miller E.R."/>
            <person name="Hu G."/>
            <person name="Peterson D.G."/>
            <person name="Wendel J.F."/>
            <person name="Udall J.A."/>
        </authorList>
    </citation>
    <scope>NUCLEOTIDE SEQUENCE [LARGE SCALE GENOMIC DNA]</scope>
    <source>
        <strain evidence="2">JFW-Udall</strain>
        <tissue evidence="2">Leaf</tissue>
    </source>
</reference>
<evidence type="ECO:0000313" key="2">
    <source>
        <dbReference type="EMBL" id="KAG8502917.1"/>
    </source>
</evidence>
<gene>
    <name evidence="2" type="ORF">CXB51_000754</name>
</gene>
<evidence type="ECO:0000313" key="3">
    <source>
        <dbReference type="Proteomes" id="UP000701853"/>
    </source>
</evidence>